<dbReference type="GO" id="GO:0003700">
    <property type="term" value="F:DNA-binding transcription factor activity"/>
    <property type="evidence" value="ECO:0007669"/>
    <property type="project" value="TreeGrafter"/>
</dbReference>
<evidence type="ECO:0000256" key="3">
    <source>
        <dbReference type="ARBA" id="ARBA00023163"/>
    </source>
</evidence>
<dbReference type="InterPro" id="IPR001647">
    <property type="entry name" value="HTH_TetR"/>
</dbReference>
<sequence length="187" mass="20522">MSDQHQSRPGGRTARVRADVLRAVDDLTTEQPLAQLTLAQVAERSGVHLGTLYRRWGTLDGLLLDAVAERLTTGSPIRDTGNLHADLEDYAHRVAEDLSGPDGQLLLRTLVAVRLGTRAELPPALTRRFDEMQALLDRARARGENPPTLQQVVDIVVAPLYTALLFGTTPADPATLVDRLMRLHPDQ</sequence>
<dbReference type="PANTHER" id="PTHR30055:SF148">
    <property type="entry name" value="TETR-FAMILY TRANSCRIPTIONAL REGULATOR"/>
    <property type="match status" value="1"/>
</dbReference>
<dbReference type="Pfam" id="PF16859">
    <property type="entry name" value="TetR_C_11"/>
    <property type="match status" value="1"/>
</dbReference>
<dbReference type="SUPFAM" id="SSF48498">
    <property type="entry name" value="Tetracyclin repressor-like, C-terminal domain"/>
    <property type="match status" value="1"/>
</dbReference>
<evidence type="ECO:0000313" key="6">
    <source>
        <dbReference type="EMBL" id="SBT68997.1"/>
    </source>
</evidence>
<evidence type="ECO:0000313" key="7">
    <source>
        <dbReference type="Proteomes" id="UP000199558"/>
    </source>
</evidence>
<dbReference type="OrthoDB" id="9796019at2"/>
<evidence type="ECO:0000256" key="1">
    <source>
        <dbReference type="ARBA" id="ARBA00023015"/>
    </source>
</evidence>
<proteinExistence type="predicted"/>
<keyword evidence="2 4" id="KW-0238">DNA-binding</keyword>
<dbReference type="PROSITE" id="PS50977">
    <property type="entry name" value="HTH_TETR_2"/>
    <property type="match status" value="1"/>
</dbReference>
<feature type="domain" description="HTH tetR-type" evidence="5">
    <location>
        <begin position="14"/>
        <end position="74"/>
    </location>
</feature>
<dbReference type="InterPro" id="IPR050109">
    <property type="entry name" value="HTH-type_TetR-like_transc_reg"/>
</dbReference>
<dbReference type="SUPFAM" id="SSF46689">
    <property type="entry name" value="Homeodomain-like"/>
    <property type="match status" value="1"/>
</dbReference>
<dbReference type="InterPro" id="IPR036271">
    <property type="entry name" value="Tet_transcr_reg_TetR-rel_C_sf"/>
</dbReference>
<keyword evidence="7" id="KW-1185">Reference proteome</keyword>
<dbReference type="STRING" id="946078.GA0070622_6115"/>
<dbReference type="EMBL" id="FLRH01000004">
    <property type="protein sequence ID" value="SBT68997.1"/>
    <property type="molecule type" value="Genomic_DNA"/>
</dbReference>
<accession>A0A1A9BJE2</accession>
<gene>
    <name evidence="6" type="ORF">GA0070622_6115</name>
</gene>
<feature type="DNA-binding region" description="H-T-H motif" evidence="4">
    <location>
        <begin position="37"/>
        <end position="56"/>
    </location>
</feature>
<dbReference type="AlphaFoldDB" id="A0A1A9BJE2"/>
<dbReference type="RefSeq" id="WP_091582856.1">
    <property type="nucleotide sequence ID" value="NZ_FLRH01000004.1"/>
</dbReference>
<dbReference type="Gene3D" id="1.10.10.60">
    <property type="entry name" value="Homeodomain-like"/>
    <property type="match status" value="1"/>
</dbReference>
<evidence type="ECO:0000259" key="5">
    <source>
        <dbReference type="PROSITE" id="PS50977"/>
    </source>
</evidence>
<keyword evidence="1" id="KW-0805">Transcription regulation</keyword>
<dbReference type="InterPro" id="IPR011075">
    <property type="entry name" value="TetR_C"/>
</dbReference>
<evidence type="ECO:0000256" key="2">
    <source>
        <dbReference type="ARBA" id="ARBA00023125"/>
    </source>
</evidence>
<protein>
    <submittedName>
        <fullName evidence="6">Transcriptional regulator, TetR family</fullName>
    </submittedName>
</protein>
<keyword evidence="3" id="KW-0804">Transcription</keyword>
<evidence type="ECO:0000256" key="4">
    <source>
        <dbReference type="PROSITE-ProRule" id="PRU00335"/>
    </source>
</evidence>
<dbReference type="InterPro" id="IPR009057">
    <property type="entry name" value="Homeodomain-like_sf"/>
</dbReference>
<organism evidence="6 7">
    <name type="scientific">Micromonospora sediminicola</name>
    <dbReference type="NCBI Taxonomy" id="946078"/>
    <lineage>
        <taxon>Bacteria</taxon>
        <taxon>Bacillati</taxon>
        <taxon>Actinomycetota</taxon>
        <taxon>Actinomycetes</taxon>
        <taxon>Micromonosporales</taxon>
        <taxon>Micromonosporaceae</taxon>
        <taxon>Micromonospora</taxon>
    </lineage>
</organism>
<dbReference type="Proteomes" id="UP000199558">
    <property type="component" value="Unassembled WGS sequence"/>
</dbReference>
<dbReference type="PANTHER" id="PTHR30055">
    <property type="entry name" value="HTH-TYPE TRANSCRIPTIONAL REGULATOR RUTR"/>
    <property type="match status" value="1"/>
</dbReference>
<reference evidence="7" key="1">
    <citation type="submission" date="2016-06" db="EMBL/GenBank/DDBJ databases">
        <authorList>
            <person name="Varghese N."/>
            <person name="Submissions Spin"/>
        </authorList>
    </citation>
    <scope>NUCLEOTIDE SEQUENCE [LARGE SCALE GENOMIC DNA]</scope>
    <source>
        <strain evidence="7">DSM 45794</strain>
    </source>
</reference>
<dbReference type="Gene3D" id="1.10.357.10">
    <property type="entry name" value="Tetracycline Repressor, domain 2"/>
    <property type="match status" value="1"/>
</dbReference>
<name>A0A1A9BJE2_9ACTN</name>
<dbReference type="GO" id="GO:0000976">
    <property type="term" value="F:transcription cis-regulatory region binding"/>
    <property type="evidence" value="ECO:0007669"/>
    <property type="project" value="TreeGrafter"/>
</dbReference>